<dbReference type="EMBL" id="FQ958210">
    <property type="protein sequence ID" value="CCD04276.1"/>
    <property type="molecule type" value="Genomic_DNA"/>
</dbReference>
<dbReference type="Proteomes" id="UP000010102">
    <property type="component" value="Chromosome"/>
</dbReference>
<evidence type="ECO:0000313" key="2">
    <source>
        <dbReference type="Proteomes" id="UP000010102"/>
    </source>
</evidence>
<proteinExistence type="predicted"/>
<organism evidence="1 2">
    <name type="scientific">Legionella pneumophila subsp. pneumophila</name>
    <dbReference type="NCBI Taxonomy" id="91891"/>
    <lineage>
        <taxon>Bacteria</taxon>
        <taxon>Pseudomonadati</taxon>
        <taxon>Pseudomonadota</taxon>
        <taxon>Gammaproteobacteria</taxon>
        <taxon>Legionellales</taxon>
        <taxon>Legionellaceae</taxon>
        <taxon>Legionella</taxon>
    </lineage>
</organism>
<dbReference type="AlphaFoldDB" id="A0AAV2USX1"/>
<gene>
    <name evidence="1" type="ORF">LPO_0144</name>
</gene>
<protein>
    <submittedName>
        <fullName evidence="1">Uncharacterized protein</fullName>
    </submittedName>
</protein>
<evidence type="ECO:0000313" key="1">
    <source>
        <dbReference type="EMBL" id="CCD04276.1"/>
    </source>
</evidence>
<dbReference type="KEGG" id="lpo:LPO_0144"/>
<name>A0AAV2USX1_LEGPN</name>
<accession>A0AAV2USX1</accession>
<reference evidence="1 2" key="1">
    <citation type="submission" date="2011-07" db="EMBL/GenBank/DDBJ databases">
        <authorList>
            <person name="Genoscope - CEA"/>
        </authorList>
    </citation>
    <scope>NUCLEOTIDE SEQUENCE [LARGE SCALE GENOMIC DNA]</scope>
    <source>
        <strain evidence="2">lorraine</strain>
    </source>
</reference>
<sequence>MSITDLADILNGYFSWNKSRIECFATMLISLIKVRTVNLTEIACGFLALLNKIQGTQESNDFEDTHMTQPDRIEKLLVLLTIAFCWAHKTGEWWHVQKAIKIKKHGRKGVSFFRYGLDLLRDAALNGCQFIHHSFSDILGFLCISRVICAAE</sequence>